<evidence type="ECO:0000313" key="2">
    <source>
        <dbReference type="Proteomes" id="UP000078540"/>
    </source>
</evidence>
<proteinExistence type="predicted"/>
<dbReference type="AlphaFoldDB" id="A0A151HZC2"/>
<dbReference type="EMBL" id="KQ976720">
    <property type="protein sequence ID" value="KYM76719.1"/>
    <property type="molecule type" value="Genomic_DNA"/>
</dbReference>
<gene>
    <name evidence="1" type="ORF">ALC53_12878</name>
</gene>
<keyword evidence="2" id="KW-1185">Reference proteome</keyword>
<sequence>MKMKGLSFASVMKHPSVSIPDSQFFTTKDEISNAKSPVPEY</sequence>
<dbReference type="Proteomes" id="UP000078540">
    <property type="component" value="Unassembled WGS sequence"/>
</dbReference>
<protein>
    <submittedName>
        <fullName evidence="1">Uncharacterized protein</fullName>
    </submittedName>
</protein>
<accession>A0A151HZC2</accession>
<evidence type="ECO:0000313" key="1">
    <source>
        <dbReference type="EMBL" id="KYM76719.1"/>
    </source>
</evidence>
<reference evidence="1 2" key="1">
    <citation type="submission" date="2015-09" db="EMBL/GenBank/DDBJ databases">
        <title>Atta colombica WGS genome.</title>
        <authorList>
            <person name="Nygaard S."/>
            <person name="Hu H."/>
            <person name="Boomsma J."/>
            <person name="Zhang G."/>
        </authorList>
    </citation>
    <scope>NUCLEOTIDE SEQUENCE [LARGE SCALE GENOMIC DNA]</scope>
    <source>
        <strain evidence="1">Treedump-2</strain>
        <tissue evidence="1">Whole body</tissue>
    </source>
</reference>
<organism evidence="1 2">
    <name type="scientific">Atta colombica</name>
    <dbReference type="NCBI Taxonomy" id="520822"/>
    <lineage>
        <taxon>Eukaryota</taxon>
        <taxon>Metazoa</taxon>
        <taxon>Ecdysozoa</taxon>
        <taxon>Arthropoda</taxon>
        <taxon>Hexapoda</taxon>
        <taxon>Insecta</taxon>
        <taxon>Pterygota</taxon>
        <taxon>Neoptera</taxon>
        <taxon>Endopterygota</taxon>
        <taxon>Hymenoptera</taxon>
        <taxon>Apocrita</taxon>
        <taxon>Aculeata</taxon>
        <taxon>Formicoidea</taxon>
        <taxon>Formicidae</taxon>
        <taxon>Myrmicinae</taxon>
        <taxon>Atta</taxon>
    </lineage>
</organism>
<name>A0A151HZC2_9HYME</name>